<feature type="transmembrane region" description="Helical" evidence="6">
    <location>
        <begin position="130"/>
        <end position="148"/>
    </location>
</feature>
<keyword evidence="9" id="KW-1185">Reference proteome</keyword>
<comment type="subcellular location">
    <subcellularLocation>
        <location evidence="1">Cell membrane</location>
        <topology evidence="1">Multi-pass membrane protein</topology>
    </subcellularLocation>
</comment>
<dbReference type="PANTHER" id="PTHR30287:SF1">
    <property type="entry name" value="INNER MEMBRANE PROTEIN"/>
    <property type="match status" value="1"/>
</dbReference>
<dbReference type="Pfam" id="PF02687">
    <property type="entry name" value="FtsX"/>
    <property type="match status" value="2"/>
</dbReference>
<feature type="transmembrane region" description="Helical" evidence="6">
    <location>
        <begin position="210"/>
        <end position="230"/>
    </location>
</feature>
<name>A0ABW0Z1P7_9ACTN</name>
<dbReference type="Proteomes" id="UP001596083">
    <property type="component" value="Unassembled WGS sequence"/>
</dbReference>
<keyword evidence="5 6" id="KW-0472">Membrane</keyword>
<feature type="transmembrane region" description="Helical" evidence="6">
    <location>
        <begin position="78"/>
        <end position="99"/>
    </location>
</feature>
<comment type="caution">
    <text evidence="8">The sequence shown here is derived from an EMBL/GenBank/DDBJ whole genome shotgun (WGS) entry which is preliminary data.</text>
</comment>
<keyword evidence="3 6" id="KW-0812">Transmembrane</keyword>
<feature type="transmembrane region" description="Helical" evidence="6">
    <location>
        <begin position="529"/>
        <end position="552"/>
    </location>
</feature>
<feature type="domain" description="ABC3 transporter permease C-terminal" evidence="7">
    <location>
        <begin position="9"/>
        <end position="108"/>
    </location>
</feature>
<evidence type="ECO:0000256" key="2">
    <source>
        <dbReference type="ARBA" id="ARBA00022475"/>
    </source>
</evidence>
<feature type="transmembrane region" description="Helical" evidence="6">
    <location>
        <begin position="154"/>
        <end position="172"/>
    </location>
</feature>
<evidence type="ECO:0000256" key="5">
    <source>
        <dbReference type="ARBA" id="ARBA00023136"/>
    </source>
</evidence>
<dbReference type="PANTHER" id="PTHR30287">
    <property type="entry name" value="MEMBRANE COMPONENT OF PREDICTED ABC SUPERFAMILY METABOLITE UPTAKE TRANSPORTER"/>
    <property type="match status" value="1"/>
</dbReference>
<feature type="transmembrane region" description="Helical" evidence="6">
    <location>
        <begin position="499"/>
        <end position="517"/>
    </location>
</feature>
<feature type="domain" description="ABC3 transporter permease C-terminal" evidence="7">
    <location>
        <begin position="446"/>
        <end position="551"/>
    </location>
</feature>
<gene>
    <name evidence="8" type="ORF">ACFP1Z_20920</name>
</gene>
<accession>A0ABW0Z1P7</accession>
<proteinExistence type="predicted"/>
<evidence type="ECO:0000256" key="1">
    <source>
        <dbReference type="ARBA" id="ARBA00004651"/>
    </source>
</evidence>
<evidence type="ECO:0000259" key="7">
    <source>
        <dbReference type="Pfam" id="PF02687"/>
    </source>
</evidence>
<keyword evidence="4 6" id="KW-1133">Transmembrane helix</keyword>
<feature type="transmembrane region" description="Helical" evidence="6">
    <location>
        <begin position="38"/>
        <end position="58"/>
    </location>
</feature>
<dbReference type="RefSeq" id="WP_390318223.1">
    <property type="nucleotide sequence ID" value="NZ_JBHSPB010000012.1"/>
</dbReference>
<dbReference type="InterPro" id="IPR003838">
    <property type="entry name" value="ABC3_permease_C"/>
</dbReference>
<evidence type="ECO:0000256" key="3">
    <source>
        <dbReference type="ARBA" id="ARBA00022692"/>
    </source>
</evidence>
<evidence type="ECO:0000256" key="4">
    <source>
        <dbReference type="ARBA" id="ARBA00022989"/>
    </source>
</evidence>
<organism evidence="8 9">
    <name type="scientific">Streptomyces gamaensis</name>
    <dbReference type="NCBI Taxonomy" id="1763542"/>
    <lineage>
        <taxon>Bacteria</taxon>
        <taxon>Bacillati</taxon>
        <taxon>Actinomycetota</taxon>
        <taxon>Actinomycetes</taxon>
        <taxon>Kitasatosporales</taxon>
        <taxon>Streptomycetaceae</taxon>
        <taxon>Streptomyces</taxon>
    </lineage>
</organism>
<keyword evidence="2" id="KW-1003">Cell membrane</keyword>
<evidence type="ECO:0000313" key="8">
    <source>
        <dbReference type="EMBL" id="MFC5722636.1"/>
    </source>
</evidence>
<evidence type="ECO:0000256" key="6">
    <source>
        <dbReference type="SAM" id="Phobius"/>
    </source>
</evidence>
<dbReference type="InterPro" id="IPR038766">
    <property type="entry name" value="Membrane_comp_ABC_pdt"/>
</dbReference>
<feature type="transmembrane region" description="Helical" evidence="6">
    <location>
        <begin position="443"/>
        <end position="464"/>
    </location>
</feature>
<dbReference type="EMBL" id="JBHSPB010000012">
    <property type="protein sequence ID" value="MFC5722636.1"/>
    <property type="molecule type" value="Genomic_DNA"/>
</dbReference>
<reference evidence="9" key="1">
    <citation type="journal article" date="2019" name="Int. J. Syst. Evol. Microbiol.">
        <title>The Global Catalogue of Microorganisms (GCM) 10K type strain sequencing project: providing services to taxonomists for standard genome sequencing and annotation.</title>
        <authorList>
            <consortium name="The Broad Institute Genomics Platform"/>
            <consortium name="The Broad Institute Genome Sequencing Center for Infectious Disease"/>
            <person name="Wu L."/>
            <person name="Ma J."/>
        </authorList>
    </citation>
    <scope>NUCLEOTIDE SEQUENCE [LARGE SCALE GENOMIC DNA]</scope>
    <source>
        <strain evidence="9">CGMCC 4.7304</strain>
    </source>
</reference>
<protein>
    <submittedName>
        <fullName evidence="8">FtsX-like permease family protein</fullName>
    </submittedName>
</protein>
<evidence type="ECO:0000313" key="9">
    <source>
        <dbReference type="Proteomes" id="UP001596083"/>
    </source>
</evidence>
<sequence length="576" mass="59670">MPGRGRRTAVQQRSREIALLRAIAATPRQIRRLVALEALVVTGLSAAPGCGLGILLALGIRAQFVGLSMIPDSFRLDFGPLSIGCAVAVCWMTAQAAVWSTGRRASRTRAVQALGEAAVPSRRVGAVRTLAGLAVLGGAVWGLLVVSQSEGSDAANAAVGMVMLLMLAVALLAPWIGRLAGVVLGLLCRVLCPGVGFLVRANLHLGHRRLAATVVPLALTVAFAAVALLVPHMKWQQLQRLEDERLKADHLVQASDGLPATSPQTLGEVPGVAAAIGSTSAYAQVLLDNGPAPTGPGLVGAAVTDGPLGHVLDLGVVRGALDGLGRHEAALSAGAAEKAHAQVGDELRLLLENGDTETVRLVAVYSRSRGFGDVLLNQQLTTAHQSGGPPTQDLVYVRTLPGQEQGAASGLDAVHRTHPAWQVLDRAAYRAVEQGRHDTSMTVTYLLLAVITVFTSISVVNTMVMTTMERSGEFALLRLVGATRRQVARMMRLETASTVLAALLVGVAVAGAVLAVFSRALTGSATPDLPAATVTLIVAGTGALALATGTAVTRIALRQRPSAALRGEVVFELDPA</sequence>